<evidence type="ECO:0000256" key="2">
    <source>
        <dbReference type="ARBA" id="ARBA00022729"/>
    </source>
</evidence>
<name>A0A9D2GFA9_9FIRM</name>
<dbReference type="Gene3D" id="3.40.190.10">
    <property type="entry name" value="Periplasmic binding protein-like II"/>
    <property type="match status" value="2"/>
</dbReference>
<dbReference type="SUPFAM" id="SSF53850">
    <property type="entry name" value="Periplasmic binding protein-like II"/>
    <property type="match status" value="1"/>
</dbReference>
<evidence type="ECO:0000256" key="1">
    <source>
        <dbReference type="ARBA" id="ARBA00004635"/>
    </source>
</evidence>
<organism evidence="9 10">
    <name type="scientific">Candidatus Lachnoclostridium stercorigallinarum</name>
    <dbReference type="NCBI Taxonomy" id="2838634"/>
    <lineage>
        <taxon>Bacteria</taxon>
        <taxon>Bacillati</taxon>
        <taxon>Bacillota</taxon>
        <taxon>Clostridia</taxon>
        <taxon>Lachnospirales</taxon>
        <taxon>Lachnospiraceae</taxon>
    </lineage>
</organism>
<reference evidence="9" key="1">
    <citation type="journal article" date="2021" name="PeerJ">
        <title>Extensive microbial diversity within the chicken gut microbiome revealed by metagenomics and culture.</title>
        <authorList>
            <person name="Gilroy R."/>
            <person name="Ravi A."/>
            <person name="Getino M."/>
            <person name="Pursley I."/>
            <person name="Horton D.L."/>
            <person name="Alikhan N.F."/>
            <person name="Baker D."/>
            <person name="Gharbi K."/>
            <person name="Hall N."/>
            <person name="Watson M."/>
            <person name="Adriaenssens E.M."/>
            <person name="Foster-Nyarko E."/>
            <person name="Jarju S."/>
            <person name="Secka A."/>
            <person name="Antonio M."/>
            <person name="Oren A."/>
            <person name="Chaudhuri R.R."/>
            <person name="La Ragione R."/>
            <person name="Hildebrand F."/>
            <person name="Pallen M.J."/>
        </authorList>
    </citation>
    <scope>NUCLEOTIDE SEQUENCE</scope>
    <source>
        <strain evidence="9">ChiBcec1-1093</strain>
    </source>
</reference>
<dbReference type="InterPro" id="IPR004872">
    <property type="entry name" value="Lipoprotein_NlpA"/>
</dbReference>
<dbReference type="Proteomes" id="UP000824101">
    <property type="component" value="Unassembled WGS sequence"/>
</dbReference>
<dbReference type="GO" id="GO:0016020">
    <property type="term" value="C:membrane"/>
    <property type="evidence" value="ECO:0007669"/>
    <property type="project" value="UniProtKB-SubCell"/>
</dbReference>
<dbReference type="PROSITE" id="PS51257">
    <property type="entry name" value="PROKAR_LIPOPROTEIN"/>
    <property type="match status" value="1"/>
</dbReference>
<protein>
    <recommendedName>
        <fullName evidence="6">Lipoprotein</fullName>
    </recommendedName>
</protein>
<evidence type="ECO:0000313" key="10">
    <source>
        <dbReference type="Proteomes" id="UP000824101"/>
    </source>
</evidence>
<comment type="similarity">
    <text evidence="6">Belongs to the nlpA lipoprotein family.</text>
</comment>
<evidence type="ECO:0000256" key="3">
    <source>
        <dbReference type="ARBA" id="ARBA00023136"/>
    </source>
</evidence>
<comment type="caution">
    <text evidence="9">The sequence shown here is derived from an EMBL/GenBank/DDBJ whole genome shotgun (WGS) entry which is preliminary data.</text>
</comment>
<dbReference type="Pfam" id="PF03180">
    <property type="entry name" value="Lipoprotein_9"/>
    <property type="match status" value="1"/>
</dbReference>
<gene>
    <name evidence="9" type="ORF">IAA17_02610</name>
</gene>
<dbReference type="EMBL" id="DXBC01000042">
    <property type="protein sequence ID" value="HIZ78664.1"/>
    <property type="molecule type" value="Genomic_DNA"/>
</dbReference>
<dbReference type="PIRSF" id="PIRSF002854">
    <property type="entry name" value="MetQ"/>
    <property type="match status" value="1"/>
</dbReference>
<comment type="subcellular location">
    <subcellularLocation>
        <location evidence="1">Membrane</location>
        <topology evidence="1">Lipid-anchor</topology>
    </subcellularLocation>
</comment>
<keyword evidence="4" id="KW-0564">Palmitate</keyword>
<keyword evidence="3" id="KW-0472">Membrane</keyword>
<evidence type="ECO:0000256" key="4">
    <source>
        <dbReference type="ARBA" id="ARBA00023139"/>
    </source>
</evidence>
<reference evidence="9" key="2">
    <citation type="submission" date="2021-04" db="EMBL/GenBank/DDBJ databases">
        <authorList>
            <person name="Gilroy R."/>
        </authorList>
    </citation>
    <scope>NUCLEOTIDE SEQUENCE</scope>
    <source>
        <strain evidence="9">ChiBcec1-1093</strain>
    </source>
</reference>
<feature type="signal peptide" evidence="8">
    <location>
        <begin position="1"/>
        <end position="22"/>
    </location>
</feature>
<evidence type="ECO:0000256" key="5">
    <source>
        <dbReference type="ARBA" id="ARBA00023288"/>
    </source>
</evidence>
<proteinExistence type="inferred from homology"/>
<keyword evidence="5 6" id="KW-0449">Lipoprotein</keyword>
<dbReference type="PANTHER" id="PTHR30429">
    <property type="entry name" value="D-METHIONINE-BINDING LIPOPROTEIN METQ"/>
    <property type="match status" value="1"/>
</dbReference>
<evidence type="ECO:0000256" key="8">
    <source>
        <dbReference type="SAM" id="SignalP"/>
    </source>
</evidence>
<dbReference type="CDD" id="cd13597">
    <property type="entry name" value="PBP2_lipoprotein_Tp32"/>
    <property type="match status" value="1"/>
</dbReference>
<evidence type="ECO:0000256" key="6">
    <source>
        <dbReference type="PIRNR" id="PIRNR002854"/>
    </source>
</evidence>
<sequence length="301" mass="31534">MRKNLAILTAAVLAAAALTACGGQTEETTAAETSAAETTAAGEETAEEETSSEAAVTGELEKVTVGASPAPHAEILEAAKDAMAAKGYDLEIVEYVDYVQPNLALDSGDLDANYFQHITYLEDFNAERGTHLANAGNIHYEPFGLYAGKTASLEELADGAQVAVPNDATNEARALLLLEAQGLIKLQEGAGLTATKNDIVENPKNLDIVEIEAAQIPRSLNSLDMAVINGNYAIDAGLSVADALAVEASDSEAAERYANVVAVQEGHENDPAIQALVEVLKSEEIREYIDTTYGGAVVPLD</sequence>
<keyword evidence="2 8" id="KW-0732">Signal</keyword>
<dbReference type="PANTHER" id="PTHR30429:SF0">
    <property type="entry name" value="METHIONINE-BINDING LIPOPROTEIN METQ"/>
    <property type="match status" value="1"/>
</dbReference>
<evidence type="ECO:0000256" key="7">
    <source>
        <dbReference type="PIRSR" id="PIRSR002854-1"/>
    </source>
</evidence>
<evidence type="ECO:0000313" key="9">
    <source>
        <dbReference type="EMBL" id="HIZ78664.1"/>
    </source>
</evidence>
<feature type="lipid moiety-binding region" description="S-diacylglycerol cysteine" evidence="7">
    <location>
        <position position="21"/>
    </location>
</feature>
<feature type="chain" id="PRO_5038648800" description="Lipoprotein" evidence="8">
    <location>
        <begin position="23"/>
        <end position="301"/>
    </location>
</feature>
<accession>A0A9D2GFA9</accession>
<dbReference type="AlphaFoldDB" id="A0A9D2GFA9"/>